<feature type="transmembrane region" description="Helical" evidence="2">
    <location>
        <begin position="398"/>
        <end position="419"/>
    </location>
</feature>
<comment type="caution">
    <text evidence="3">The sequence shown here is derived from an EMBL/GenBank/DDBJ whole genome shotgun (WGS) entry which is preliminary data.</text>
</comment>
<keyword evidence="2" id="KW-0812">Transmembrane</keyword>
<sequence length="476" mass="51723">MTGPGSRLLYGVGGIVYAAKEAAYTAFVLLFYTQVLGLSGTVTGTIIATSLVWDSISDPLVGSLSDRLRSRWGRRFPFMVFSILPLGLGFIGLFAPPAAVVADHALLAGWLLFWSLWVRTFVTTFAIPHLALSAEITRDYHERSQVLGARLACMFLFAVLLPAAGLLLIFPTVNGGDGRFDAANYPWYGVLSCAVAWTAAIACTLGARRYIRSSRDAPEPPGDNASPAALVRDLLRTLGNKTFRIVIAYEFACMVAYGTIVSLNMLVWTYFWEFSPEESSIVLSLPSLLAIVLVMASLKSLSRRFPKHRLIQLSLVGMFLNCLWLYPLKLAGLLPDNDHTLVFALNFLFMLVFMYCFLLRSICTQSVVADLTDEHELACGLRQEASFFSMTNLMNKTATVIGPFYGGLALDAIGLHAGMLPGQVPAATVEGLGYALGLGVLPPLLVSLVLSLKISMSEDKVRAIQRAIGQRAADSA</sequence>
<dbReference type="Pfam" id="PF13347">
    <property type="entry name" value="MFS_2"/>
    <property type="match status" value="1"/>
</dbReference>
<feature type="transmembrane region" description="Helical" evidence="2">
    <location>
        <begin position="340"/>
        <end position="358"/>
    </location>
</feature>
<evidence type="ECO:0000313" key="4">
    <source>
        <dbReference type="Proteomes" id="UP000664303"/>
    </source>
</evidence>
<keyword evidence="2" id="KW-0472">Membrane</keyword>
<keyword evidence="2" id="KW-1133">Transmembrane helix</keyword>
<feature type="transmembrane region" description="Helical" evidence="2">
    <location>
        <begin position="7"/>
        <end position="32"/>
    </location>
</feature>
<keyword evidence="4" id="KW-1185">Reference proteome</keyword>
<feature type="transmembrane region" description="Helical" evidence="2">
    <location>
        <begin position="431"/>
        <end position="452"/>
    </location>
</feature>
<evidence type="ECO:0000256" key="2">
    <source>
        <dbReference type="SAM" id="Phobius"/>
    </source>
</evidence>
<dbReference type="GO" id="GO:0008643">
    <property type="term" value="P:carbohydrate transport"/>
    <property type="evidence" value="ECO:0007669"/>
    <property type="project" value="InterPro"/>
</dbReference>
<dbReference type="Proteomes" id="UP000664303">
    <property type="component" value="Unassembled WGS sequence"/>
</dbReference>
<proteinExistence type="inferred from homology"/>
<dbReference type="GO" id="GO:0015293">
    <property type="term" value="F:symporter activity"/>
    <property type="evidence" value="ECO:0007669"/>
    <property type="project" value="InterPro"/>
</dbReference>
<dbReference type="GO" id="GO:0005886">
    <property type="term" value="C:plasma membrane"/>
    <property type="evidence" value="ECO:0007669"/>
    <property type="project" value="TreeGrafter"/>
</dbReference>
<feature type="transmembrane region" description="Helical" evidence="2">
    <location>
        <begin position="310"/>
        <end position="328"/>
    </location>
</feature>
<dbReference type="AlphaFoldDB" id="A0A939DF04"/>
<dbReference type="SUPFAM" id="SSF103473">
    <property type="entry name" value="MFS general substrate transporter"/>
    <property type="match status" value="1"/>
</dbReference>
<name>A0A939DF04_9GAMM</name>
<feature type="transmembrane region" description="Helical" evidence="2">
    <location>
        <begin position="246"/>
        <end position="268"/>
    </location>
</feature>
<feature type="transmembrane region" description="Helical" evidence="2">
    <location>
        <begin position="107"/>
        <end position="130"/>
    </location>
</feature>
<evidence type="ECO:0000313" key="3">
    <source>
        <dbReference type="EMBL" id="MBN7796986.1"/>
    </source>
</evidence>
<gene>
    <name evidence="3" type="ORF">JYP50_10310</name>
</gene>
<dbReference type="EMBL" id="JAFKCZ010000007">
    <property type="protein sequence ID" value="MBN7796986.1"/>
    <property type="molecule type" value="Genomic_DNA"/>
</dbReference>
<feature type="transmembrane region" description="Helical" evidence="2">
    <location>
        <begin position="76"/>
        <end position="95"/>
    </location>
</feature>
<accession>A0A939DF04</accession>
<dbReference type="InterPro" id="IPR039672">
    <property type="entry name" value="MFS_2"/>
</dbReference>
<dbReference type="InterPro" id="IPR036259">
    <property type="entry name" value="MFS_trans_sf"/>
</dbReference>
<feature type="transmembrane region" description="Helical" evidence="2">
    <location>
        <begin position="280"/>
        <end position="298"/>
    </location>
</feature>
<feature type="transmembrane region" description="Helical" evidence="2">
    <location>
        <begin position="185"/>
        <end position="207"/>
    </location>
</feature>
<feature type="transmembrane region" description="Helical" evidence="2">
    <location>
        <begin position="151"/>
        <end position="173"/>
    </location>
</feature>
<dbReference type="Gene3D" id="1.20.1250.20">
    <property type="entry name" value="MFS general substrate transporter like domains"/>
    <property type="match status" value="1"/>
</dbReference>
<dbReference type="PANTHER" id="PTHR11328:SF24">
    <property type="entry name" value="MAJOR FACILITATOR SUPERFAMILY (MFS) PROFILE DOMAIN-CONTAINING PROTEIN"/>
    <property type="match status" value="1"/>
</dbReference>
<comment type="similarity">
    <text evidence="1">Belongs to the sodium:galactoside symporter (TC 2.A.2) family.</text>
</comment>
<dbReference type="RefSeq" id="WP_206560441.1">
    <property type="nucleotide sequence ID" value="NZ_JAFKCZ010000007.1"/>
</dbReference>
<evidence type="ECO:0000256" key="1">
    <source>
        <dbReference type="ARBA" id="ARBA00009617"/>
    </source>
</evidence>
<organism evidence="3 4">
    <name type="scientific">Parahaliea mediterranea</name>
    <dbReference type="NCBI Taxonomy" id="651086"/>
    <lineage>
        <taxon>Bacteria</taxon>
        <taxon>Pseudomonadati</taxon>
        <taxon>Pseudomonadota</taxon>
        <taxon>Gammaproteobacteria</taxon>
        <taxon>Cellvibrionales</taxon>
        <taxon>Halieaceae</taxon>
        <taxon>Parahaliea</taxon>
    </lineage>
</organism>
<dbReference type="PANTHER" id="PTHR11328">
    <property type="entry name" value="MAJOR FACILITATOR SUPERFAMILY DOMAIN-CONTAINING PROTEIN"/>
    <property type="match status" value="1"/>
</dbReference>
<protein>
    <submittedName>
        <fullName evidence="3">MFS transporter</fullName>
    </submittedName>
</protein>
<reference evidence="3" key="1">
    <citation type="submission" date="2021-02" db="EMBL/GenBank/DDBJ databases">
        <title>PHA producing bacteria isolated from coastal sediment in Guangdong, Shenzhen.</title>
        <authorList>
            <person name="Zheng W."/>
            <person name="Yu S."/>
            <person name="Huang Y."/>
        </authorList>
    </citation>
    <scope>NUCLEOTIDE SEQUENCE</scope>
    <source>
        <strain evidence="3">TN14-10</strain>
    </source>
</reference>